<dbReference type="EMBL" id="BLAB01000001">
    <property type="protein sequence ID" value="GER94136.1"/>
    <property type="molecule type" value="Genomic_DNA"/>
</dbReference>
<feature type="domain" description="ABC transporter" evidence="3">
    <location>
        <begin position="5"/>
        <end position="229"/>
    </location>
</feature>
<evidence type="ECO:0000259" key="3">
    <source>
        <dbReference type="PROSITE" id="PS50893"/>
    </source>
</evidence>
<dbReference type="SUPFAM" id="SSF52540">
    <property type="entry name" value="P-loop containing nucleoside triphosphate hydrolases"/>
    <property type="match status" value="1"/>
</dbReference>
<name>A0A5J4L9A9_9ZZZZ</name>
<organism evidence="4">
    <name type="scientific">hot springs metagenome</name>
    <dbReference type="NCBI Taxonomy" id="433727"/>
    <lineage>
        <taxon>unclassified sequences</taxon>
        <taxon>metagenomes</taxon>
        <taxon>ecological metagenomes</taxon>
    </lineage>
</organism>
<dbReference type="InterPro" id="IPR003439">
    <property type="entry name" value="ABC_transporter-like_ATP-bd"/>
</dbReference>
<dbReference type="PANTHER" id="PTHR24220">
    <property type="entry name" value="IMPORT ATP-BINDING PROTEIN"/>
    <property type="match status" value="1"/>
</dbReference>
<dbReference type="AlphaFoldDB" id="A0A5J4L9A9"/>
<dbReference type="InterPro" id="IPR027417">
    <property type="entry name" value="P-loop_NTPase"/>
</dbReference>
<reference evidence="4" key="1">
    <citation type="submission" date="2019-10" db="EMBL/GenBank/DDBJ databases">
        <title>Metagenomic sequencing of thiosulfate-disproportionating enrichment culture.</title>
        <authorList>
            <person name="Umezawa K."/>
            <person name="Kojima H."/>
            <person name="Fukui M."/>
        </authorList>
    </citation>
    <scope>NUCLEOTIDE SEQUENCE</scope>
    <source>
        <strain evidence="4">45J</strain>
    </source>
</reference>
<dbReference type="InterPro" id="IPR017871">
    <property type="entry name" value="ABC_transporter-like_CS"/>
</dbReference>
<accession>A0A5J4L9A9</accession>
<evidence type="ECO:0000256" key="2">
    <source>
        <dbReference type="ARBA" id="ARBA00022840"/>
    </source>
</evidence>
<evidence type="ECO:0000256" key="1">
    <source>
        <dbReference type="ARBA" id="ARBA00022741"/>
    </source>
</evidence>
<dbReference type="Pfam" id="PF00005">
    <property type="entry name" value="ABC_tran"/>
    <property type="match status" value="1"/>
</dbReference>
<dbReference type="GO" id="GO:0022857">
    <property type="term" value="F:transmembrane transporter activity"/>
    <property type="evidence" value="ECO:0007669"/>
    <property type="project" value="TreeGrafter"/>
</dbReference>
<dbReference type="PANTHER" id="PTHR24220:SF612">
    <property type="entry name" value="FE(3+) IONS IMPORT ATP-BINDING PROTEIN FBPC"/>
    <property type="match status" value="1"/>
</dbReference>
<protein>
    <submittedName>
        <fullName evidence="4">ABC transporter ATP-binding protein</fullName>
    </submittedName>
</protein>
<dbReference type="InterPro" id="IPR003593">
    <property type="entry name" value="AAA+_ATPase"/>
</dbReference>
<comment type="caution">
    <text evidence="4">The sequence shown here is derived from an EMBL/GenBank/DDBJ whole genome shotgun (WGS) entry which is preliminary data.</text>
</comment>
<keyword evidence="1" id="KW-0547">Nucleotide-binding</keyword>
<dbReference type="SMART" id="SM00382">
    <property type="entry name" value="AAA"/>
    <property type="match status" value="1"/>
</dbReference>
<dbReference type="GO" id="GO:0005524">
    <property type="term" value="F:ATP binding"/>
    <property type="evidence" value="ECO:0007669"/>
    <property type="project" value="UniProtKB-KW"/>
</dbReference>
<evidence type="ECO:0000313" key="4">
    <source>
        <dbReference type="EMBL" id="GER94136.1"/>
    </source>
</evidence>
<dbReference type="Gene3D" id="3.40.50.300">
    <property type="entry name" value="P-loop containing nucleotide triphosphate hydrolases"/>
    <property type="match status" value="1"/>
</dbReference>
<dbReference type="GO" id="GO:0016887">
    <property type="term" value="F:ATP hydrolysis activity"/>
    <property type="evidence" value="ECO:0007669"/>
    <property type="project" value="InterPro"/>
</dbReference>
<keyword evidence="2 4" id="KW-0067">ATP-binding</keyword>
<proteinExistence type="predicted"/>
<dbReference type="PROSITE" id="PS00211">
    <property type="entry name" value="ABC_TRANSPORTER_1"/>
    <property type="match status" value="1"/>
</dbReference>
<sequence>MSLVLKVSNISKSYNGKLVLKDCSYCFDMGGIYVLMGANGSGKSTFLRICALLEEPDRGEVNYLSRGKGSPKNPMIFGGNSSVIKKDINLRRRITLVLPGIGIFNTTVFNNVAYGLRIRGLKSREIRDRVDRVLDFVGLAHKRNQNALTLSSGEMQRLGIARAIVIEPEILFLDEPTASVDKENTEIIERIILDMKSVSPIIITTHDMTQAERLADSILTMSEGRITRA</sequence>
<dbReference type="InterPro" id="IPR015854">
    <property type="entry name" value="ABC_transpr_LolD-like"/>
</dbReference>
<dbReference type="PROSITE" id="PS50893">
    <property type="entry name" value="ABC_TRANSPORTER_2"/>
    <property type="match status" value="1"/>
</dbReference>
<dbReference type="GO" id="GO:0005886">
    <property type="term" value="C:plasma membrane"/>
    <property type="evidence" value="ECO:0007669"/>
    <property type="project" value="TreeGrafter"/>
</dbReference>
<gene>
    <name evidence="4" type="ORF">A45J_1895</name>
</gene>